<keyword evidence="2" id="KW-0805">Transcription regulation</keyword>
<reference evidence="9" key="1">
    <citation type="journal article" date="2019" name="Int. J. Syst. Evol. Microbiol.">
        <title>The Global Catalogue of Microorganisms (GCM) 10K type strain sequencing project: providing services to taxonomists for standard genome sequencing and annotation.</title>
        <authorList>
            <consortium name="The Broad Institute Genomics Platform"/>
            <consortium name="The Broad Institute Genome Sequencing Center for Infectious Disease"/>
            <person name="Wu L."/>
            <person name="Ma J."/>
        </authorList>
    </citation>
    <scope>NUCLEOTIDE SEQUENCE [LARGE SCALE GENOMIC DNA]</scope>
    <source>
        <strain evidence="9">JCM 18531</strain>
    </source>
</reference>
<dbReference type="SUPFAM" id="SSF52172">
    <property type="entry name" value="CheY-like"/>
    <property type="match status" value="1"/>
</dbReference>
<dbReference type="SUPFAM" id="SSF46894">
    <property type="entry name" value="C-terminal effector domain of the bipartite response regulators"/>
    <property type="match status" value="1"/>
</dbReference>
<dbReference type="PANTHER" id="PTHR43214">
    <property type="entry name" value="TWO-COMPONENT RESPONSE REGULATOR"/>
    <property type="match status" value="1"/>
</dbReference>
<feature type="modified residue" description="4-aspartylphosphate" evidence="5">
    <location>
        <position position="68"/>
    </location>
</feature>
<dbReference type="Pfam" id="PF00072">
    <property type="entry name" value="Response_reg"/>
    <property type="match status" value="1"/>
</dbReference>
<dbReference type="InterPro" id="IPR000792">
    <property type="entry name" value="Tscrpt_reg_LuxR_C"/>
</dbReference>
<keyword evidence="9" id="KW-1185">Reference proteome</keyword>
<comment type="caution">
    <text evidence="8">The sequence shown here is derived from an EMBL/GenBank/DDBJ whole genome shotgun (WGS) entry which is preliminary data.</text>
</comment>
<proteinExistence type="predicted"/>
<dbReference type="PANTHER" id="PTHR43214:SF24">
    <property type="entry name" value="TRANSCRIPTIONAL REGULATORY PROTEIN NARL-RELATED"/>
    <property type="match status" value="1"/>
</dbReference>
<evidence type="ECO:0000259" key="7">
    <source>
        <dbReference type="PROSITE" id="PS50110"/>
    </source>
</evidence>
<keyword evidence="1 5" id="KW-0597">Phosphoprotein</keyword>
<keyword evidence="4" id="KW-0804">Transcription</keyword>
<feature type="domain" description="Response regulatory" evidence="7">
    <location>
        <begin position="17"/>
        <end position="137"/>
    </location>
</feature>
<dbReference type="PROSITE" id="PS00622">
    <property type="entry name" value="HTH_LUXR_1"/>
    <property type="match status" value="1"/>
</dbReference>
<dbReference type="SMART" id="SM00448">
    <property type="entry name" value="REC"/>
    <property type="match status" value="1"/>
</dbReference>
<feature type="domain" description="HTH luxR-type" evidence="6">
    <location>
        <begin position="159"/>
        <end position="229"/>
    </location>
</feature>
<organism evidence="8 9">
    <name type="scientific">Nocardioides conyzicola</name>
    <dbReference type="NCBI Taxonomy" id="1651781"/>
    <lineage>
        <taxon>Bacteria</taxon>
        <taxon>Bacillati</taxon>
        <taxon>Actinomycetota</taxon>
        <taxon>Actinomycetes</taxon>
        <taxon>Propionibacteriales</taxon>
        <taxon>Nocardioidaceae</taxon>
        <taxon>Nocardioides</taxon>
    </lineage>
</organism>
<dbReference type="Proteomes" id="UP001499974">
    <property type="component" value="Unassembled WGS sequence"/>
</dbReference>
<dbReference type="PROSITE" id="PS50110">
    <property type="entry name" value="RESPONSE_REGULATORY"/>
    <property type="match status" value="1"/>
</dbReference>
<evidence type="ECO:0000256" key="1">
    <source>
        <dbReference type="ARBA" id="ARBA00022553"/>
    </source>
</evidence>
<evidence type="ECO:0000256" key="4">
    <source>
        <dbReference type="ARBA" id="ARBA00023163"/>
    </source>
</evidence>
<dbReference type="PROSITE" id="PS50043">
    <property type="entry name" value="HTH_LUXR_2"/>
    <property type="match status" value="1"/>
</dbReference>
<sequence length="248" mass="26527">MSVDDKVVVTPREHTTRIVIADGDVLTRTGLAGLLEQRHGHQVVGTASDADGVMELVSRHGPDLVVLDAGLRPTRTVEGLEAAARIRAERPETAIMVLAAHVEIESSAELLASGRGVGYLLKHRVVDVDDFIDALHRVVRGGCVLDPVLVHELMVARDRDDPFSQLSRREHDVLALMAQGRSNLGIAHELWVAEGTVEKHVRSILTKLGLGDSPADHRRVLAVIAFLAGTAGDAGGTHDHPRLAAASA</sequence>
<evidence type="ECO:0000313" key="9">
    <source>
        <dbReference type="Proteomes" id="UP001499974"/>
    </source>
</evidence>
<accession>A0ABP8X067</accession>
<dbReference type="CDD" id="cd06170">
    <property type="entry name" value="LuxR_C_like"/>
    <property type="match status" value="1"/>
</dbReference>
<protein>
    <submittedName>
        <fullName evidence="8">Response regulator transcription factor</fullName>
    </submittedName>
</protein>
<dbReference type="InterPro" id="IPR001789">
    <property type="entry name" value="Sig_transdc_resp-reg_receiver"/>
</dbReference>
<dbReference type="InterPro" id="IPR039420">
    <property type="entry name" value="WalR-like"/>
</dbReference>
<evidence type="ECO:0000313" key="8">
    <source>
        <dbReference type="EMBL" id="GAA4696487.1"/>
    </source>
</evidence>
<dbReference type="RefSeq" id="WP_345519879.1">
    <property type="nucleotide sequence ID" value="NZ_BAABKM010000002.1"/>
</dbReference>
<keyword evidence="3" id="KW-0238">DNA-binding</keyword>
<name>A0ABP8X067_9ACTN</name>
<dbReference type="SMART" id="SM00421">
    <property type="entry name" value="HTH_LUXR"/>
    <property type="match status" value="1"/>
</dbReference>
<dbReference type="InterPro" id="IPR016032">
    <property type="entry name" value="Sig_transdc_resp-reg_C-effctor"/>
</dbReference>
<dbReference type="CDD" id="cd17535">
    <property type="entry name" value="REC_NarL-like"/>
    <property type="match status" value="1"/>
</dbReference>
<dbReference type="PRINTS" id="PR00038">
    <property type="entry name" value="HTHLUXR"/>
</dbReference>
<dbReference type="InterPro" id="IPR011006">
    <property type="entry name" value="CheY-like_superfamily"/>
</dbReference>
<dbReference type="InterPro" id="IPR058245">
    <property type="entry name" value="NreC/VraR/RcsB-like_REC"/>
</dbReference>
<evidence type="ECO:0000259" key="6">
    <source>
        <dbReference type="PROSITE" id="PS50043"/>
    </source>
</evidence>
<dbReference type="Gene3D" id="3.40.50.2300">
    <property type="match status" value="1"/>
</dbReference>
<evidence type="ECO:0000256" key="2">
    <source>
        <dbReference type="ARBA" id="ARBA00023015"/>
    </source>
</evidence>
<gene>
    <name evidence="8" type="ORF">GCM10023349_10060</name>
</gene>
<dbReference type="EMBL" id="BAABKM010000002">
    <property type="protein sequence ID" value="GAA4696487.1"/>
    <property type="molecule type" value="Genomic_DNA"/>
</dbReference>
<dbReference type="Pfam" id="PF00196">
    <property type="entry name" value="GerE"/>
    <property type="match status" value="1"/>
</dbReference>
<evidence type="ECO:0000256" key="3">
    <source>
        <dbReference type="ARBA" id="ARBA00023125"/>
    </source>
</evidence>
<evidence type="ECO:0000256" key="5">
    <source>
        <dbReference type="PROSITE-ProRule" id="PRU00169"/>
    </source>
</evidence>